<organism evidence="7 8">
    <name type="scientific">Pseudobacteriovorax antillogorgiicola</name>
    <dbReference type="NCBI Taxonomy" id="1513793"/>
    <lineage>
        <taxon>Bacteria</taxon>
        <taxon>Pseudomonadati</taxon>
        <taxon>Bdellovibrionota</taxon>
        <taxon>Oligoflexia</taxon>
        <taxon>Oligoflexales</taxon>
        <taxon>Pseudobacteriovoracaceae</taxon>
        <taxon>Pseudobacteriovorax</taxon>
    </lineage>
</organism>
<evidence type="ECO:0000256" key="3">
    <source>
        <dbReference type="ARBA" id="ARBA00022989"/>
    </source>
</evidence>
<dbReference type="InterPro" id="IPR050768">
    <property type="entry name" value="UPF0353/GerABKA_families"/>
</dbReference>
<evidence type="ECO:0000256" key="1">
    <source>
        <dbReference type="ARBA" id="ARBA00022475"/>
    </source>
</evidence>
<evidence type="ECO:0000256" key="4">
    <source>
        <dbReference type="ARBA" id="ARBA00023136"/>
    </source>
</evidence>
<dbReference type="AlphaFoldDB" id="A0A1Y6BWT0"/>
<name>A0A1Y6BWT0_9BACT</name>
<dbReference type="RefSeq" id="WP_132319063.1">
    <property type="nucleotide sequence ID" value="NZ_FWZT01000008.1"/>
</dbReference>
<evidence type="ECO:0000256" key="5">
    <source>
        <dbReference type="SAM" id="Phobius"/>
    </source>
</evidence>
<protein>
    <submittedName>
        <fullName evidence="7">Ca-activated chloride channel family protein</fullName>
    </submittedName>
</protein>
<proteinExistence type="predicted"/>
<dbReference type="Pfam" id="PF07584">
    <property type="entry name" value="BatA"/>
    <property type="match status" value="1"/>
</dbReference>
<keyword evidence="4 5" id="KW-0472">Membrane</keyword>
<sequence length="312" mass="35200">MTFAYPYLLLFLVPIAIWFVWSWRRTTVKPLKYPSLRGFEVRSMTWTRYLHRLPLMLRVLAIILVLLAAARPQEVEHEVRKSGEGLDILLTIDTSGSMKQSISYQGQWVSRLAAAKAVVGNFIEKRIDDRMGLVVFGENAFTQAPLTLDHDVLKSFVDNIYLRMAGDGTAIGSAIITSVKRMKDLESKSKIVILLTDGQDTVGKVGPQAAASAARDLGVKIYTVGIGDRRSRDLDEPTLKMIAQTTGGQYFRAANVENLIEVYETINQLEKSRVEVKDFSRYHEKHESFLIPGLLLLALELLFQLSRWRVVA</sequence>
<reference evidence="8" key="1">
    <citation type="submission" date="2017-04" db="EMBL/GenBank/DDBJ databases">
        <authorList>
            <person name="Varghese N."/>
            <person name="Submissions S."/>
        </authorList>
    </citation>
    <scope>NUCLEOTIDE SEQUENCE [LARGE SCALE GENOMIC DNA]</scope>
    <source>
        <strain evidence="8">RKEM611</strain>
    </source>
</reference>
<accession>A0A1Y6BWT0</accession>
<keyword evidence="8" id="KW-1185">Reference proteome</keyword>
<evidence type="ECO:0000259" key="6">
    <source>
        <dbReference type="PROSITE" id="PS50234"/>
    </source>
</evidence>
<dbReference type="InterPro" id="IPR024163">
    <property type="entry name" value="Aerotolerance_reg_N"/>
</dbReference>
<dbReference type="STRING" id="1513793.SAMN06296036_10836"/>
<evidence type="ECO:0000256" key="2">
    <source>
        <dbReference type="ARBA" id="ARBA00022692"/>
    </source>
</evidence>
<dbReference type="Proteomes" id="UP000192907">
    <property type="component" value="Unassembled WGS sequence"/>
</dbReference>
<keyword evidence="2 5" id="KW-0812">Transmembrane</keyword>
<dbReference type="PROSITE" id="PS50234">
    <property type="entry name" value="VWFA"/>
    <property type="match status" value="1"/>
</dbReference>
<dbReference type="Gene3D" id="3.40.50.410">
    <property type="entry name" value="von Willebrand factor, type A domain"/>
    <property type="match status" value="1"/>
</dbReference>
<dbReference type="Pfam" id="PF00092">
    <property type="entry name" value="VWA"/>
    <property type="match status" value="1"/>
</dbReference>
<dbReference type="SUPFAM" id="SSF53300">
    <property type="entry name" value="vWA-like"/>
    <property type="match status" value="1"/>
</dbReference>
<dbReference type="PANTHER" id="PTHR22550:SF5">
    <property type="entry name" value="LEUCINE ZIPPER PROTEIN 4"/>
    <property type="match status" value="1"/>
</dbReference>
<keyword evidence="3 5" id="KW-1133">Transmembrane helix</keyword>
<dbReference type="InterPro" id="IPR036465">
    <property type="entry name" value="vWFA_dom_sf"/>
</dbReference>
<evidence type="ECO:0000313" key="8">
    <source>
        <dbReference type="Proteomes" id="UP000192907"/>
    </source>
</evidence>
<feature type="transmembrane region" description="Helical" evidence="5">
    <location>
        <begin position="7"/>
        <end position="24"/>
    </location>
</feature>
<dbReference type="OrthoDB" id="6206554at2"/>
<evidence type="ECO:0000313" key="7">
    <source>
        <dbReference type="EMBL" id="SMF25096.1"/>
    </source>
</evidence>
<gene>
    <name evidence="7" type="ORF">SAMN06296036_10836</name>
</gene>
<feature type="domain" description="VWFA" evidence="6">
    <location>
        <begin position="87"/>
        <end position="266"/>
    </location>
</feature>
<feature type="transmembrane region" description="Helical" evidence="5">
    <location>
        <begin position="49"/>
        <end position="70"/>
    </location>
</feature>
<dbReference type="InterPro" id="IPR002035">
    <property type="entry name" value="VWF_A"/>
</dbReference>
<dbReference type="PANTHER" id="PTHR22550">
    <property type="entry name" value="SPORE GERMINATION PROTEIN"/>
    <property type="match status" value="1"/>
</dbReference>
<dbReference type="EMBL" id="FWZT01000008">
    <property type="protein sequence ID" value="SMF25096.1"/>
    <property type="molecule type" value="Genomic_DNA"/>
</dbReference>
<dbReference type="SMART" id="SM00327">
    <property type="entry name" value="VWA"/>
    <property type="match status" value="1"/>
</dbReference>
<keyword evidence="1" id="KW-1003">Cell membrane</keyword>